<dbReference type="EMBL" id="JAWLOF010000013">
    <property type="protein sequence ID" value="MDV7024306.1"/>
    <property type="molecule type" value="Genomic_DNA"/>
</dbReference>
<dbReference type="Pfam" id="PF22016">
    <property type="entry name" value="DUF6933"/>
    <property type="match status" value="1"/>
</dbReference>
<reference evidence="2 3" key="1">
    <citation type="submission" date="2023-10" db="EMBL/GenBank/DDBJ databases">
        <authorList>
            <person name="Dale J."/>
        </authorList>
    </citation>
    <scope>NUCLEOTIDE SEQUENCE [LARGE SCALE GENOMIC DNA]</scope>
    <source>
        <strain evidence="2 3">2023EL-00970</strain>
    </source>
</reference>
<sequence length="260" mass="30125">MMIFNCSVAAAEHLYGKYKKGHDEGFFEPASSAQQTIIERQEALSSQGVTQWVVHAVKVGRAVCLIAMEFDTRWVHVIHQVRKGDMNGFVERLNGRLINGIEWLGTDFSLFTTEQMEVAIERYCTLHRELRFYQQTDRSAITHINQVCAIYKNVYHDIGTFPADEEIALEFDLRLNHDWRCRKGEPFDLRVDEKMLVHWMVRYVGKTHDDAEKSVAIIREAKRAMSVNRMDFEIAEQLLSDARGHGSNILDMAEFRKAKK</sequence>
<evidence type="ECO:0000259" key="1">
    <source>
        <dbReference type="Pfam" id="PF22016"/>
    </source>
</evidence>
<gene>
    <name evidence="2" type="ORF">R4P48_16660</name>
</gene>
<protein>
    <recommendedName>
        <fullName evidence="1">DUF6933 domain-containing protein</fullName>
    </recommendedName>
</protein>
<comment type="caution">
    <text evidence="2">The sequence shown here is derived from an EMBL/GenBank/DDBJ whole genome shotgun (WGS) entry which is preliminary data.</text>
</comment>
<dbReference type="InterPro" id="IPR053864">
    <property type="entry name" value="DUF6933"/>
</dbReference>
<proteinExistence type="predicted"/>
<name>A0ABU4E5F4_9ENTR</name>
<organism evidence="2 3">
    <name type="scientific">Atlantibacter subterraneus</name>
    <dbReference type="NCBI Taxonomy" id="255519"/>
    <lineage>
        <taxon>Bacteria</taxon>
        <taxon>Pseudomonadati</taxon>
        <taxon>Pseudomonadota</taxon>
        <taxon>Gammaproteobacteria</taxon>
        <taxon>Enterobacterales</taxon>
        <taxon>Enterobacteriaceae</taxon>
        <taxon>Atlantibacter</taxon>
    </lineage>
</organism>
<feature type="domain" description="DUF6933" evidence="1">
    <location>
        <begin position="38"/>
        <end position="180"/>
    </location>
</feature>
<accession>A0ABU4E5F4</accession>
<evidence type="ECO:0000313" key="3">
    <source>
        <dbReference type="Proteomes" id="UP001187066"/>
    </source>
</evidence>
<dbReference type="Proteomes" id="UP001187066">
    <property type="component" value="Unassembled WGS sequence"/>
</dbReference>
<keyword evidence="3" id="KW-1185">Reference proteome</keyword>
<evidence type="ECO:0000313" key="2">
    <source>
        <dbReference type="EMBL" id="MDV7024306.1"/>
    </source>
</evidence>